<proteinExistence type="predicted"/>
<evidence type="ECO:0000313" key="2">
    <source>
        <dbReference type="EMBL" id="XBH06038.1"/>
    </source>
</evidence>
<feature type="compositionally biased region" description="Low complexity" evidence="1">
    <location>
        <begin position="335"/>
        <end position="344"/>
    </location>
</feature>
<dbReference type="RefSeq" id="WP_406698889.1">
    <property type="nucleotide sequence ID" value="NZ_CP155447.1"/>
</dbReference>
<dbReference type="EMBL" id="CP155447">
    <property type="protein sequence ID" value="XBH06038.1"/>
    <property type="molecule type" value="Genomic_DNA"/>
</dbReference>
<evidence type="ECO:0000256" key="1">
    <source>
        <dbReference type="SAM" id="MobiDB-lite"/>
    </source>
</evidence>
<accession>A0AAU7CKS0</accession>
<protein>
    <submittedName>
        <fullName evidence="2">Uncharacterized protein</fullName>
    </submittedName>
</protein>
<organism evidence="2">
    <name type="scientific">Singulisphaera sp. Ch08</name>
    <dbReference type="NCBI Taxonomy" id="3120278"/>
    <lineage>
        <taxon>Bacteria</taxon>
        <taxon>Pseudomonadati</taxon>
        <taxon>Planctomycetota</taxon>
        <taxon>Planctomycetia</taxon>
        <taxon>Isosphaerales</taxon>
        <taxon>Isosphaeraceae</taxon>
        <taxon>Singulisphaera</taxon>
    </lineage>
</organism>
<dbReference type="AlphaFoldDB" id="A0AAU7CKS0"/>
<reference evidence="2" key="1">
    <citation type="submission" date="2024-05" db="EMBL/GenBank/DDBJ databases">
        <title>Planctomycetes of the genus Singulisphaera possess chitinolytic capabilities.</title>
        <authorList>
            <person name="Ivanova A."/>
        </authorList>
    </citation>
    <scope>NUCLEOTIDE SEQUENCE</scope>
    <source>
        <strain evidence="2">Ch08T</strain>
    </source>
</reference>
<gene>
    <name evidence="2" type="ORF">V5E97_08385</name>
</gene>
<sequence>MREYNRNPPIRPRPLQTEALESRTLLSLLLNAKPTLTVVPSASVRAYRHGQFTVTQPTGIRVTGTAQPPIGFEVSVAIYASDAHGQILNNGEPLATVTPNRLGQFNATISVPSRIRKDTNTLVAFETASGTLTSQVTTAPALLSGLNTALTINGTTVTNFSGTLTINAGTISNLSATVANPNGTINELSGPISIDAGTIVSGITGAISTPSGTTLTLSDGSITTAGGTISALTGTLRVPEGTSITVGETPGTIGEINGGISLLGGSLSGSTGTLTGQTGILGASTGSFIQSGNALLGAQAGAFTGATGTIGATSSTLTQTGTADESARGGNLSNGTGTITPTTGNSVQIGTASIAATGGTSTTQVREYAVSDPVTIRIHTRPGLAGRSPRFGAALAHPRSYREVVATALSRVAHRYKALNK</sequence>
<name>A0AAU7CKS0_9BACT</name>
<feature type="region of interest" description="Disordered" evidence="1">
    <location>
        <begin position="317"/>
        <end position="344"/>
    </location>
</feature>